<reference evidence="1 2" key="1">
    <citation type="submission" date="2023-07" db="EMBL/GenBank/DDBJ databases">
        <title>Bacillus lucianemedeirus sp. nov, a new species isolated from an immunobiological production facility.</title>
        <authorList>
            <person name="Costa L.V."/>
            <person name="Miranda R.V.S.L."/>
            <person name="Brandao M.L.L."/>
            <person name="Reis C.M.F."/>
            <person name="Frazao A.M."/>
            <person name="Cruz F.V."/>
            <person name="Baio P.V.P."/>
            <person name="Veras J.F.C."/>
            <person name="Ramos J.N."/>
            <person name="Vieira V."/>
        </authorList>
    </citation>
    <scope>NUCLEOTIDE SEQUENCE [LARGE SCALE GENOMIC DNA]</scope>
    <source>
        <strain evidence="1 2">B190/17</strain>
    </source>
</reference>
<dbReference type="EMBL" id="JAUIYO010000007">
    <property type="protein sequence ID" value="MFK2826120.1"/>
    <property type="molecule type" value="Genomic_DNA"/>
</dbReference>
<accession>A0ABW8IAV9</accession>
<organism evidence="1 2">
    <name type="scientific">Bacillus lumedeiriae</name>
    <dbReference type="NCBI Taxonomy" id="3058829"/>
    <lineage>
        <taxon>Bacteria</taxon>
        <taxon>Bacillati</taxon>
        <taxon>Bacillota</taxon>
        <taxon>Bacilli</taxon>
        <taxon>Bacillales</taxon>
        <taxon>Bacillaceae</taxon>
        <taxon>Bacillus</taxon>
    </lineage>
</organism>
<evidence type="ECO:0000313" key="2">
    <source>
        <dbReference type="Proteomes" id="UP001619911"/>
    </source>
</evidence>
<comment type="caution">
    <text evidence="1">The sequence shown here is derived from an EMBL/GenBank/DDBJ whole genome shotgun (WGS) entry which is preliminary data.</text>
</comment>
<keyword evidence="2" id="KW-1185">Reference proteome</keyword>
<evidence type="ECO:0000313" key="1">
    <source>
        <dbReference type="EMBL" id="MFK2826120.1"/>
    </source>
</evidence>
<dbReference type="RefSeq" id="WP_404317069.1">
    <property type="nucleotide sequence ID" value="NZ_JAUIYO010000007.1"/>
</dbReference>
<evidence type="ECO:0008006" key="3">
    <source>
        <dbReference type="Google" id="ProtNLM"/>
    </source>
</evidence>
<dbReference type="Proteomes" id="UP001619911">
    <property type="component" value="Unassembled WGS sequence"/>
</dbReference>
<proteinExistence type="predicted"/>
<sequence length="236" mass="25415">MKRDVIYTNGLVIAADNSGSVGEKKGDTVQAEYEMVGYFSARVALMECLAAGGEPFAAVIHNFAGEEAWSKLRAGIEQAAREAECSIQMTGSTETNFTMSESAAGITVIGSHARQVDDFDCDSVCYGVIGKPLVGLEVLAEPHAVAPLYLFRKVIEIEGVRSILPVGSKGILHEWRIMSGHTEMKQEDVECSLDIEKSAGPATCFLVGFDRTAEKALKVICAGLYSEIKHSMVETD</sequence>
<protein>
    <recommendedName>
        <fullName evidence="3">ATPase</fullName>
    </recommendedName>
</protein>
<gene>
    <name evidence="1" type="ORF">QYG89_10635</name>
</gene>
<name>A0ABW8IAV9_9BACI</name>